<dbReference type="Proteomes" id="UP001596074">
    <property type="component" value="Unassembled WGS sequence"/>
</dbReference>
<protein>
    <submittedName>
        <fullName evidence="1">LPFR motif small protein</fullName>
    </submittedName>
</protein>
<dbReference type="RefSeq" id="WP_378283386.1">
    <property type="nucleotide sequence ID" value="NZ_JBHSON010000025.1"/>
</dbReference>
<gene>
    <name evidence="1" type="ORF">ACFPZN_19235</name>
</gene>
<name>A0ABW0ZX06_9ACTN</name>
<sequence>MRRIAAALQAVIATIVNVITLPFRVLSRLIGGGGAAPARRSRRPRGRAA</sequence>
<reference evidence="2" key="1">
    <citation type="journal article" date="2019" name="Int. J. Syst. Evol. Microbiol.">
        <title>The Global Catalogue of Microorganisms (GCM) 10K type strain sequencing project: providing services to taxonomists for standard genome sequencing and annotation.</title>
        <authorList>
            <consortium name="The Broad Institute Genomics Platform"/>
            <consortium name="The Broad Institute Genome Sequencing Center for Infectious Disease"/>
            <person name="Wu L."/>
            <person name="Ma J."/>
        </authorList>
    </citation>
    <scope>NUCLEOTIDE SEQUENCE [LARGE SCALE GENOMIC DNA]</scope>
    <source>
        <strain evidence="2">KCTC 42087</strain>
    </source>
</reference>
<dbReference type="InterPro" id="IPR049849">
    <property type="entry name" value="LPFR_strepto"/>
</dbReference>
<dbReference type="EMBL" id="JBHSON010000025">
    <property type="protein sequence ID" value="MFC5747766.1"/>
    <property type="molecule type" value="Genomic_DNA"/>
</dbReference>
<dbReference type="NCBIfam" id="NF040918">
    <property type="entry name" value="LPFR_fam"/>
    <property type="match status" value="1"/>
</dbReference>
<keyword evidence="2" id="KW-1185">Reference proteome</keyword>
<evidence type="ECO:0000313" key="1">
    <source>
        <dbReference type="EMBL" id="MFC5747766.1"/>
    </source>
</evidence>
<organism evidence="1 2">
    <name type="scientific">Actinomadura rugatobispora</name>
    <dbReference type="NCBI Taxonomy" id="1994"/>
    <lineage>
        <taxon>Bacteria</taxon>
        <taxon>Bacillati</taxon>
        <taxon>Actinomycetota</taxon>
        <taxon>Actinomycetes</taxon>
        <taxon>Streptosporangiales</taxon>
        <taxon>Thermomonosporaceae</taxon>
        <taxon>Actinomadura</taxon>
    </lineage>
</organism>
<accession>A0ABW0ZX06</accession>
<comment type="caution">
    <text evidence="1">The sequence shown here is derived from an EMBL/GenBank/DDBJ whole genome shotgun (WGS) entry which is preliminary data.</text>
</comment>
<evidence type="ECO:0000313" key="2">
    <source>
        <dbReference type="Proteomes" id="UP001596074"/>
    </source>
</evidence>
<proteinExistence type="predicted"/>